<feature type="binding site" evidence="4">
    <location>
        <position position="200"/>
    </location>
    <ligand>
        <name>pyridoxal 5'-phosphate</name>
        <dbReference type="ChEBI" id="CHEBI:597326"/>
    </ligand>
</feature>
<dbReference type="UniPathway" id="UPA00334">
    <property type="reaction ID" value="UER00455"/>
</dbReference>
<keyword evidence="3 4" id="KW-0663">Pyridoxal phosphate</keyword>
<evidence type="ECO:0000256" key="1">
    <source>
        <dbReference type="ARBA" id="ARBA00022642"/>
    </source>
</evidence>
<dbReference type="GO" id="GO:0009435">
    <property type="term" value="P:NAD+ biosynthetic process"/>
    <property type="evidence" value="ECO:0007669"/>
    <property type="project" value="UniProtKB-UniRule"/>
</dbReference>
<feature type="binding site" evidence="4">
    <location>
        <position position="103"/>
    </location>
    <ligand>
        <name>pyridoxal 5'-phosphate</name>
        <dbReference type="ChEBI" id="CHEBI:597326"/>
    </ligand>
</feature>
<dbReference type="UniPathway" id="UPA00253">
    <property type="reaction ID" value="UER00329"/>
</dbReference>
<keyword evidence="8" id="KW-1185">Reference proteome</keyword>
<sequence length="409" mass="44142">MMGYMSITRAGCAALDAADPMSDYRDEFVLPDGVVYLLGNSLGALPRRTAARVAHAVTAEWGQDLGASWNTAGWWNLPQTTGDRIAPLIGAGPGQVLAGDSTSIMIFKALGAALALRPDRPVIVSDVDNFPSDQYVVQGAAQAFGREIREIGAGTPMESALGADVAAVLLSHVDYRTGAVRDMATVTARVQAAGALMIWDLCHSAGALPVDITGADFAIGCTYKYLNGGPGAPAYIYVAPKHQEAARNVISGWHGHATPFTFEPAYQPAPGVRRFAVGSPPVLSYAALNASLEIWEKVDMRSVRAKSVALTELFIELTEHLGLELATPRDPVERGSQVSYRHPDGYPVMRALIDMGVHGDYRAPDLMRFGFAPLYLRYVDVYDAANTLAEVLGKELWREDRYHRRLPVT</sequence>
<proteinExistence type="inferred from homology"/>
<dbReference type="PANTHER" id="PTHR14084:SF0">
    <property type="entry name" value="KYNURENINASE"/>
    <property type="match status" value="1"/>
</dbReference>
<dbReference type="PIRSF" id="PIRSF038800">
    <property type="entry name" value="KYNU"/>
    <property type="match status" value="1"/>
</dbReference>
<comment type="catalytic activity">
    <reaction evidence="6">
        <text>3-hydroxy-L-kynurenine + H2O = 3-hydroxyanthranilate + L-alanine + H(+)</text>
        <dbReference type="Rhea" id="RHEA:25143"/>
        <dbReference type="ChEBI" id="CHEBI:15377"/>
        <dbReference type="ChEBI" id="CHEBI:15378"/>
        <dbReference type="ChEBI" id="CHEBI:36559"/>
        <dbReference type="ChEBI" id="CHEBI:57972"/>
        <dbReference type="ChEBI" id="CHEBI:58125"/>
        <dbReference type="EC" id="3.7.1.3"/>
    </reaction>
</comment>
<accession>A0A5M3VYD4</accession>
<comment type="catalytic activity">
    <reaction evidence="4 6">
        <text>L-kynurenine + H2O = anthranilate + L-alanine + H(+)</text>
        <dbReference type="Rhea" id="RHEA:16813"/>
        <dbReference type="ChEBI" id="CHEBI:15377"/>
        <dbReference type="ChEBI" id="CHEBI:15378"/>
        <dbReference type="ChEBI" id="CHEBI:16567"/>
        <dbReference type="ChEBI" id="CHEBI:57959"/>
        <dbReference type="ChEBI" id="CHEBI:57972"/>
        <dbReference type="EC" id="3.7.1.3"/>
    </reaction>
</comment>
<dbReference type="EC" id="3.7.1.3" evidence="4 5"/>
<dbReference type="GO" id="GO:0097053">
    <property type="term" value="P:L-kynurenine catabolic process"/>
    <property type="evidence" value="ECO:0007669"/>
    <property type="project" value="UniProtKB-UniRule"/>
</dbReference>
<evidence type="ECO:0000256" key="6">
    <source>
        <dbReference type="PIRNR" id="PIRNR038800"/>
    </source>
</evidence>
<dbReference type="PANTHER" id="PTHR14084">
    <property type="entry name" value="KYNURENINASE"/>
    <property type="match status" value="1"/>
</dbReference>
<dbReference type="InterPro" id="IPR010111">
    <property type="entry name" value="Kynureninase"/>
</dbReference>
<dbReference type="Gene3D" id="3.90.1150.10">
    <property type="entry name" value="Aspartate Aminotransferase, domain 1"/>
    <property type="match status" value="1"/>
</dbReference>
<dbReference type="HAMAP" id="MF_01970">
    <property type="entry name" value="Kynureninase"/>
    <property type="match status" value="1"/>
</dbReference>
<gene>
    <name evidence="7" type="primary">kynU_2</name>
    <name evidence="4" type="synonym">kynU</name>
    <name evidence="7" type="ORF">Acor_35180</name>
</gene>
<dbReference type="AlphaFoldDB" id="A0A5M3VYD4"/>
<reference evidence="7 8" key="1">
    <citation type="submission" date="2019-10" db="EMBL/GenBank/DDBJ databases">
        <title>Whole genome shotgun sequence of Acrocarpospora corrugata NBRC 13972.</title>
        <authorList>
            <person name="Ichikawa N."/>
            <person name="Kimura A."/>
            <person name="Kitahashi Y."/>
            <person name="Komaki H."/>
            <person name="Oguchi A."/>
        </authorList>
    </citation>
    <scope>NUCLEOTIDE SEQUENCE [LARGE SCALE GENOMIC DNA]</scope>
    <source>
        <strain evidence="7 8">NBRC 13972</strain>
    </source>
</reference>
<dbReference type="GO" id="GO:0030170">
    <property type="term" value="F:pyridoxal phosphate binding"/>
    <property type="evidence" value="ECO:0007669"/>
    <property type="project" value="UniProtKB-UniRule"/>
</dbReference>
<comment type="caution">
    <text evidence="4">Lacks conserved residue(s) required for the propagation of feature annotation.</text>
</comment>
<evidence type="ECO:0000256" key="5">
    <source>
        <dbReference type="NCBIfam" id="TIGR01814"/>
    </source>
</evidence>
<feature type="binding site" evidence="4">
    <location>
        <position position="102"/>
    </location>
    <ligand>
        <name>pyridoxal 5'-phosphate</name>
        <dbReference type="ChEBI" id="CHEBI:597326"/>
    </ligand>
</feature>
<dbReference type="Pfam" id="PF22580">
    <property type="entry name" value="KYNU_C"/>
    <property type="match status" value="1"/>
</dbReference>
<name>A0A5M3VYD4_9ACTN</name>
<dbReference type="GO" id="GO:0019805">
    <property type="term" value="P:quinolinate biosynthetic process"/>
    <property type="evidence" value="ECO:0007669"/>
    <property type="project" value="UniProtKB-UniRule"/>
</dbReference>
<evidence type="ECO:0000313" key="8">
    <source>
        <dbReference type="Proteomes" id="UP000334990"/>
    </source>
</evidence>
<evidence type="ECO:0000256" key="4">
    <source>
        <dbReference type="HAMAP-Rule" id="MF_01970"/>
    </source>
</evidence>
<feature type="modified residue" description="N6-(pyridoxal phosphate)lysine" evidence="4">
    <location>
        <position position="224"/>
    </location>
</feature>
<comment type="caution">
    <text evidence="7">The sequence shown here is derived from an EMBL/GenBank/DDBJ whole genome shotgun (WGS) entry which is preliminary data.</text>
</comment>
<evidence type="ECO:0000256" key="2">
    <source>
        <dbReference type="ARBA" id="ARBA00022801"/>
    </source>
</evidence>
<keyword evidence="1 4" id="KW-0662">Pyridine nucleotide biosynthesis</keyword>
<feature type="binding site" evidence="4">
    <location>
        <position position="223"/>
    </location>
    <ligand>
        <name>pyridoxal 5'-phosphate</name>
        <dbReference type="ChEBI" id="CHEBI:597326"/>
    </ligand>
</feature>
<comment type="subunit">
    <text evidence="4 6">Homodimer.</text>
</comment>
<dbReference type="GO" id="GO:0030429">
    <property type="term" value="F:kynureninase activity"/>
    <property type="evidence" value="ECO:0007669"/>
    <property type="project" value="UniProtKB-UniRule"/>
</dbReference>
<dbReference type="InterPro" id="IPR015421">
    <property type="entry name" value="PyrdxlP-dep_Trfase_major"/>
</dbReference>
<evidence type="ECO:0000313" key="7">
    <source>
        <dbReference type="EMBL" id="GES01454.1"/>
    </source>
</evidence>
<dbReference type="EMBL" id="BLAD01000050">
    <property type="protein sequence ID" value="GES01454.1"/>
    <property type="molecule type" value="Genomic_DNA"/>
</dbReference>
<feature type="binding site" evidence="4">
    <location>
        <begin position="130"/>
        <end position="133"/>
    </location>
    <ligand>
        <name>pyridoxal 5'-phosphate</name>
        <dbReference type="ChEBI" id="CHEBI:597326"/>
    </ligand>
</feature>
<dbReference type="Gene3D" id="3.40.640.10">
    <property type="entry name" value="Type I PLP-dependent aspartate aminotransferase-like (Major domain)"/>
    <property type="match status" value="1"/>
</dbReference>
<evidence type="ECO:0000256" key="3">
    <source>
        <dbReference type="ARBA" id="ARBA00022898"/>
    </source>
</evidence>
<comment type="function">
    <text evidence="4 6">Catalyzes the cleavage of L-kynurenine (L-Kyn) and L-3-hydroxykynurenine (L-3OHKyn) into anthranilic acid (AA) and 3-hydroxyanthranilic acid (3-OHAA), respectively.</text>
</comment>
<protein>
    <recommendedName>
        <fullName evidence="4 5">Kynureninase</fullName>
        <ecNumber evidence="4 5">3.7.1.3</ecNumber>
    </recommendedName>
    <alternativeName>
        <fullName evidence="4">L-kynurenine hydrolase</fullName>
    </alternativeName>
</protein>
<organism evidence="7 8">
    <name type="scientific">Acrocarpospora corrugata</name>
    <dbReference type="NCBI Taxonomy" id="35763"/>
    <lineage>
        <taxon>Bacteria</taxon>
        <taxon>Bacillati</taxon>
        <taxon>Actinomycetota</taxon>
        <taxon>Actinomycetes</taxon>
        <taxon>Streptosporangiales</taxon>
        <taxon>Streptosporangiaceae</taxon>
        <taxon>Acrocarpospora</taxon>
    </lineage>
</organism>
<feature type="binding site" evidence="4">
    <location>
        <position position="203"/>
    </location>
    <ligand>
        <name>pyridoxal 5'-phosphate</name>
        <dbReference type="ChEBI" id="CHEBI:597326"/>
    </ligand>
</feature>
<dbReference type="GO" id="GO:0019441">
    <property type="term" value="P:L-tryptophan catabolic process to kynurenine"/>
    <property type="evidence" value="ECO:0007669"/>
    <property type="project" value="TreeGrafter"/>
</dbReference>
<keyword evidence="2 4" id="KW-0378">Hydrolase</keyword>
<dbReference type="InterPro" id="IPR015422">
    <property type="entry name" value="PyrdxlP-dep_Trfase_small"/>
</dbReference>
<dbReference type="InterPro" id="IPR015424">
    <property type="entry name" value="PyrdxlP-dep_Trfase"/>
</dbReference>
<comment type="similarity">
    <text evidence="4 6">Belongs to the kynureninase family.</text>
</comment>
<dbReference type="NCBIfam" id="TIGR01814">
    <property type="entry name" value="kynureninase"/>
    <property type="match status" value="1"/>
</dbReference>
<feature type="binding site" evidence="4">
    <location>
        <position position="253"/>
    </location>
    <ligand>
        <name>pyridoxal 5'-phosphate</name>
        <dbReference type="ChEBI" id="CHEBI:597326"/>
    </ligand>
</feature>
<comment type="pathway">
    <text evidence="4 6">Amino-acid degradation; L-kynurenine degradation; L-alanine and anthranilate from L-kynurenine: step 1/1.</text>
</comment>
<dbReference type="GO" id="GO:0005737">
    <property type="term" value="C:cytoplasm"/>
    <property type="evidence" value="ECO:0007669"/>
    <property type="project" value="UniProtKB-UniRule"/>
</dbReference>
<comment type="cofactor">
    <cofactor evidence="4 6">
        <name>pyridoxal 5'-phosphate</name>
        <dbReference type="ChEBI" id="CHEBI:597326"/>
    </cofactor>
</comment>
<comment type="pathway">
    <text evidence="4 6">Cofactor biosynthesis; NAD(+) biosynthesis; quinolinate from L-kynurenine: step 2/3.</text>
</comment>
<dbReference type="SUPFAM" id="SSF53383">
    <property type="entry name" value="PLP-dependent transferases"/>
    <property type="match status" value="1"/>
</dbReference>
<dbReference type="Proteomes" id="UP000334990">
    <property type="component" value="Unassembled WGS sequence"/>
</dbReference>
<dbReference type="GO" id="GO:0043420">
    <property type="term" value="P:anthranilate metabolic process"/>
    <property type="evidence" value="ECO:0007669"/>
    <property type="project" value="TreeGrafter"/>
</dbReference>